<evidence type="ECO:0000313" key="2">
    <source>
        <dbReference type="EMBL" id="GAA5041553.1"/>
    </source>
</evidence>
<proteinExistence type="inferred from homology"/>
<keyword evidence="3" id="KW-1185">Reference proteome</keyword>
<dbReference type="PANTHER" id="PTHR47505">
    <property type="entry name" value="DNA UTILIZATION PROTEIN YHGH"/>
    <property type="match status" value="1"/>
</dbReference>
<protein>
    <submittedName>
        <fullName evidence="2">ComF family protein</fullName>
    </submittedName>
</protein>
<dbReference type="CDD" id="cd06223">
    <property type="entry name" value="PRTases_typeI"/>
    <property type="match status" value="1"/>
</dbReference>
<reference evidence="3" key="1">
    <citation type="journal article" date="2019" name="Int. J. Syst. Evol. Microbiol.">
        <title>The Global Catalogue of Microorganisms (GCM) 10K type strain sequencing project: providing services to taxonomists for standard genome sequencing and annotation.</title>
        <authorList>
            <consortium name="The Broad Institute Genomics Platform"/>
            <consortium name="The Broad Institute Genome Sequencing Center for Infectious Disease"/>
            <person name="Wu L."/>
            <person name="Ma J."/>
        </authorList>
    </citation>
    <scope>NUCLEOTIDE SEQUENCE [LARGE SCALE GENOMIC DNA]</scope>
    <source>
        <strain evidence="3">JCM 18298</strain>
    </source>
</reference>
<dbReference type="InterPro" id="IPR000836">
    <property type="entry name" value="PRTase_dom"/>
</dbReference>
<evidence type="ECO:0000313" key="3">
    <source>
        <dbReference type="Proteomes" id="UP001500603"/>
    </source>
</evidence>
<dbReference type="Proteomes" id="UP001500603">
    <property type="component" value="Unassembled WGS sequence"/>
</dbReference>
<name>A0ABP9JT76_9NOCA</name>
<dbReference type="InterPro" id="IPR029057">
    <property type="entry name" value="PRTase-like"/>
</dbReference>
<dbReference type="RefSeq" id="WP_345492918.1">
    <property type="nucleotide sequence ID" value="NZ_BAABJM010000001.1"/>
</dbReference>
<accession>A0ABP9JT76</accession>
<dbReference type="PANTHER" id="PTHR47505:SF1">
    <property type="entry name" value="DNA UTILIZATION PROTEIN YHGH"/>
    <property type="match status" value="1"/>
</dbReference>
<comment type="caution">
    <text evidence="2">The sequence shown here is derived from an EMBL/GenBank/DDBJ whole genome shotgun (WGS) entry which is preliminary data.</text>
</comment>
<dbReference type="Gene3D" id="3.40.50.2020">
    <property type="match status" value="1"/>
</dbReference>
<evidence type="ECO:0000256" key="1">
    <source>
        <dbReference type="ARBA" id="ARBA00008007"/>
    </source>
</evidence>
<organism evidence="2 3">
    <name type="scientific">Nocardia callitridis</name>
    <dbReference type="NCBI Taxonomy" id="648753"/>
    <lineage>
        <taxon>Bacteria</taxon>
        <taxon>Bacillati</taxon>
        <taxon>Actinomycetota</taxon>
        <taxon>Actinomycetes</taxon>
        <taxon>Mycobacteriales</taxon>
        <taxon>Nocardiaceae</taxon>
        <taxon>Nocardia</taxon>
    </lineage>
</organism>
<sequence length="219" mass="22765">MRSRVARTLLDLVLPAMCGGCGRTGTPWCDECAAALALAPIRVRPRTDPGVACWALGGYRGPGRRAVLAVKERGRRDLVVPLGAAMARGLALLRTEGRLLVLVPAPSRRAAARRRGGDPVLRAASAAGRSLANCRVAPILSLSRGVRDSVGLNSAERARNLRGRVRLDPRVYSGHQAAANAEIVLIDDVLTTGATAAESVGALTRAGLAVSGVLVICAV</sequence>
<dbReference type="InterPro" id="IPR051910">
    <property type="entry name" value="ComF/GntX_DNA_util-trans"/>
</dbReference>
<dbReference type="EMBL" id="BAABJM010000001">
    <property type="protein sequence ID" value="GAA5041553.1"/>
    <property type="molecule type" value="Genomic_DNA"/>
</dbReference>
<comment type="similarity">
    <text evidence="1">Belongs to the ComF/GntX family.</text>
</comment>
<gene>
    <name evidence="2" type="ORF">GCM10023318_00760</name>
</gene>
<dbReference type="SUPFAM" id="SSF53271">
    <property type="entry name" value="PRTase-like"/>
    <property type="match status" value="1"/>
</dbReference>